<dbReference type="CDD" id="cd18793">
    <property type="entry name" value="SF2_C_SNF"/>
    <property type="match status" value="1"/>
</dbReference>
<evidence type="ECO:0000256" key="7">
    <source>
        <dbReference type="ARBA" id="ARBA00022801"/>
    </source>
</evidence>
<dbReference type="Proteomes" id="UP000251960">
    <property type="component" value="Chromosome 10"/>
</dbReference>
<keyword evidence="5" id="KW-0341">Growth regulation</keyword>
<dbReference type="InterPro" id="IPR038718">
    <property type="entry name" value="SNF2-like_sf"/>
</dbReference>
<feature type="compositionally biased region" description="Polar residues" evidence="13">
    <location>
        <begin position="942"/>
        <end position="954"/>
    </location>
</feature>
<evidence type="ECO:0000256" key="4">
    <source>
        <dbReference type="ARBA" id="ARBA00022473"/>
    </source>
</evidence>
<dbReference type="GO" id="GO:0016787">
    <property type="term" value="F:hydrolase activity"/>
    <property type="evidence" value="ECO:0007669"/>
    <property type="project" value="UniProtKB-KW"/>
</dbReference>
<dbReference type="GO" id="GO:0006325">
    <property type="term" value="P:chromatin organization"/>
    <property type="evidence" value="ECO:0007669"/>
    <property type="project" value="UniProtKB-KW"/>
</dbReference>
<dbReference type="GO" id="GO:0005634">
    <property type="term" value="C:nucleus"/>
    <property type="evidence" value="ECO:0007669"/>
    <property type="project" value="UniProtKB-SubCell"/>
</dbReference>
<dbReference type="Gene3D" id="3.40.50.10810">
    <property type="entry name" value="Tandem AAA-ATPase domain"/>
    <property type="match status" value="1"/>
</dbReference>
<evidence type="ECO:0000256" key="13">
    <source>
        <dbReference type="SAM" id="MobiDB-lite"/>
    </source>
</evidence>
<comment type="caution">
    <text evidence="16">The sequence shown here is derived from an EMBL/GenBank/DDBJ whole genome shotgun (WGS) entry which is preliminary data.</text>
</comment>
<evidence type="ECO:0000256" key="2">
    <source>
        <dbReference type="ARBA" id="ARBA00008708"/>
    </source>
</evidence>
<evidence type="ECO:0000256" key="12">
    <source>
        <dbReference type="ARBA" id="ARBA00047995"/>
    </source>
</evidence>
<dbReference type="InterPro" id="IPR000330">
    <property type="entry name" value="SNF2_N"/>
</dbReference>
<evidence type="ECO:0000256" key="9">
    <source>
        <dbReference type="ARBA" id="ARBA00022840"/>
    </source>
</evidence>
<comment type="catalytic activity">
    <reaction evidence="12">
        <text>ATP + H2O = ADP + phosphate + H(+)</text>
        <dbReference type="Rhea" id="RHEA:13065"/>
        <dbReference type="ChEBI" id="CHEBI:15377"/>
        <dbReference type="ChEBI" id="CHEBI:15378"/>
        <dbReference type="ChEBI" id="CHEBI:30616"/>
        <dbReference type="ChEBI" id="CHEBI:43474"/>
        <dbReference type="ChEBI" id="CHEBI:456216"/>
        <dbReference type="EC" id="3.6.4.12"/>
    </reaction>
</comment>
<evidence type="ECO:0000256" key="1">
    <source>
        <dbReference type="ARBA" id="ARBA00004123"/>
    </source>
</evidence>
<dbReference type="SUPFAM" id="SSF52540">
    <property type="entry name" value="P-loop containing nucleoside triphosphate hydrolases"/>
    <property type="match status" value="2"/>
</dbReference>
<dbReference type="InterPro" id="IPR049730">
    <property type="entry name" value="SNF2/RAD54-like_C"/>
</dbReference>
<protein>
    <recommendedName>
        <fullName evidence="3">DNA helicase</fullName>
        <ecNumber evidence="3">3.6.4.12</ecNumber>
    </recommendedName>
</protein>
<keyword evidence="9" id="KW-0067">ATP-binding</keyword>
<evidence type="ECO:0000313" key="16">
    <source>
        <dbReference type="EMBL" id="PWZ43459.1"/>
    </source>
</evidence>
<dbReference type="GO" id="GO:0003678">
    <property type="term" value="F:DNA helicase activity"/>
    <property type="evidence" value="ECO:0007669"/>
    <property type="project" value="UniProtKB-EC"/>
</dbReference>
<dbReference type="GO" id="GO:0042393">
    <property type="term" value="F:histone binding"/>
    <property type="evidence" value="ECO:0007669"/>
    <property type="project" value="InterPro"/>
</dbReference>
<keyword evidence="7" id="KW-0378">Hydrolase</keyword>
<feature type="compositionally biased region" description="Basic and acidic residues" evidence="13">
    <location>
        <begin position="254"/>
        <end position="274"/>
    </location>
</feature>
<dbReference type="Pfam" id="PF14619">
    <property type="entry name" value="SnAC"/>
    <property type="match status" value="1"/>
</dbReference>
<evidence type="ECO:0000256" key="10">
    <source>
        <dbReference type="ARBA" id="ARBA00022853"/>
    </source>
</evidence>
<evidence type="ECO:0000256" key="6">
    <source>
        <dbReference type="ARBA" id="ARBA00022741"/>
    </source>
</evidence>
<comment type="subcellular location">
    <subcellularLocation>
        <location evidence="1">Nucleus</location>
    </subcellularLocation>
</comment>
<dbReference type="Gene3D" id="3.40.50.300">
    <property type="entry name" value="P-loop containing nucleotide triphosphate hydrolases"/>
    <property type="match status" value="1"/>
</dbReference>
<evidence type="ECO:0000259" key="14">
    <source>
        <dbReference type="PROSITE" id="PS51192"/>
    </source>
</evidence>
<feature type="region of interest" description="Disordered" evidence="13">
    <location>
        <begin position="874"/>
        <end position="975"/>
    </location>
</feature>
<proteinExistence type="inferred from homology"/>
<evidence type="ECO:0000256" key="11">
    <source>
        <dbReference type="ARBA" id="ARBA00023242"/>
    </source>
</evidence>
<keyword evidence="8 16" id="KW-0347">Helicase</keyword>
<dbReference type="PROSITE" id="PS51194">
    <property type="entry name" value="HELICASE_CTER"/>
    <property type="match status" value="1"/>
</dbReference>
<dbReference type="AlphaFoldDB" id="A0A3L6G6E8"/>
<dbReference type="InterPro" id="IPR029295">
    <property type="entry name" value="SnAC"/>
</dbReference>
<dbReference type="SMART" id="SM01314">
    <property type="entry name" value="SnAC"/>
    <property type="match status" value="1"/>
</dbReference>
<feature type="domain" description="Helicase ATP-binding" evidence="14">
    <location>
        <begin position="350"/>
        <end position="516"/>
    </location>
</feature>
<dbReference type="Pfam" id="PF00271">
    <property type="entry name" value="Helicase_C"/>
    <property type="match status" value="1"/>
</dbReference>
<gene>
    <name evidence="16" type="primary">CHR12_1</name>
    <name evidence="16" type="ORF">Zm00014a_015059</name>
</gene>
<keyword evidence="11" id="KW-0539">Nucleus</keyword>
<sequence length="975" mass="112482">MFSLSKAVTLQGSSLIEELEDAIYKNKKTPISYSELAALKEGRFNASIQHRLAELEGLPSTRGEDLQMKCLLEMYGLKLLDLQKKVRSDISAEYWLQKKCAYPERQLFDWGLMRIRYPLSMYGIGDILSMDADDVHRKKRFTERMSRLEEEEKNQADIRKRKFFAEILNASREHQVQLGTTFKQRKQRNDGVQAWHVRARQRISRQEKNRLNLLKIGDQVAYMKMVEESKNERLKMLLDKTNELLEGIGKAVQRQKDAEHVSQHEGSEVPKGSESEDCSQISGVKSESPGESPSDDDADFAGSADESKFNAGRRLDFTVHSIEEKVTEQPSALEGGELRPYQLEGLQWMLSLFNNNLNGILADEMGLGKTIQTIALIAYLLENKEVAGPHLIIAPKAVLPNWSNEFKTWAPSIGTILYDGRPEERKLLREKNFDGLQFNVLLTHYDLILKDKKFLKKVHWHYLIVDEGHRLKNHECALARTLVSGYQIRRRLLLTGTPIQNSLQELWSLLNFILPNIFNSSQNFEEWFNAPFACDVSLNDEEQLLIIHRLHQVRLRSKALQNLSMQLRKCCNHPYLFVEHYNMYQREEIVRASGKFELLDRLLPKLQRAGHRVLLFSQMTKLLDVLEIYLQMYNFKYMRLDGSTKTEERGRLLADFNKKDSEYFMFLLSTRAGGLGLNLQTADTVIIFDSDWNPQMDQQAEDRAHRIGQKNEVRVFVLVSVGSIEEEILDRAKQKMGIDAKVIQAGLFNTTSTAQDRRALLQEILRRGTSSLGTDIPSEREINRLAARTDEEFWLFEKMDEERRLRENYKSRLMDGNEVPDWVFANNDLPKRTVADEFQNIMVGAKRRRKEVVYSDSFGDQWMKSDEGFEDIPKATQRSKKTAYSSDIQVEFSERRKRPRSVENSADGVSNPTWTPDKGRAGVSSYSKDETEDDGEDEVITSGLQKGNSFTWNTLGRRRSSHFSSSSDSRGRPTF</sequence>
<dbReference type="PROSITE" id="PS51192">
    <property type="entry name" value="HELICASE_ATP_BIND_1"/>
    <property type="match status" value="1"/>
</dbReference>
<dbReference type="PANTHER" id="PTHR10799">
    <property type="entry name" value="SNF2/RAD54 HELICASE FAMILY"/>
    <property type="match status" value="1"/>
</dbReference>
<feature type="domain" description="Helicase C-terminal" evidence="15">
    <location>
        <begin position="598"/>
        <end position="759"/>
    </location>
</feature>
<dbReference type="InterPro" id="IPR001650">
    <property type="entry name" value="Helicase_C-like"/>
</dbReference>
<evidence type="ECO:0000256" key="3">
    <source>
        <dbReference type="ARBA" id="ARBA00012551"/>
    </source>
</evidence>
<dbReference type="SMART" id="SM00487">
    <property type="entry name" value="DEXDc"/>
    <property type="match status" value="1"/>
</dbReference>
<organism evidence="16 17">
    <name type="scientific">Zea mays</name>
    <name type="common">Maize</name>
    <dbReference type="NCBI Taxonomy" id="4577"/>
    <lineage>
        <taxon>Eukaryota</taxon>
        <taxon>Viridiplantae</taxon>
        <taxon>Streptophyta</taxon>
        <taxon>Embryophyta</taxon>
        <taxon>Tracheophyta</taxon>
        <taxon>Spermatophyta</taxon>
        <taxon>Magnoliopsida</taxon>
        <taxon>Liliopsida</taxon>
        <taxon>Poales</taxon>
        <taxon>Poaceae</taxon>
        <taxon>PACMAD clade</taxon>
        <taxon>Panicoideae</taxon>
        <taxon>Andropogonodae</taxon>
        <taxon>Andropogoneae</taxon>
        <taxon>Tripsacinae</taxon>
        <taxon>Zea</taxon>
    </lineage>
</organism>
<name>A0A3L6G6E8_MAIZE</name>
<dbReference type="Pfam" id="PF00176">
    <property type="entry name" value="SNF2-rel_dom"/>
    <property type="match status" value="1"/>
</dbReference>
<keyword evidence="4" id="KW-0217">Developmental protein</keyword>
<dbReference type="FunFam" id="3.40.50.10810:FF:000016">
    <property type="entry name" value="Chromatin structure-remodeling complex protein SYD"/>
    <property type="match status" value="1"/>
</dbReference>
<feature type="region of interest" description="Disordered" evidence="13">
    <location>
        <begin position="251"/>
        <end position="305"/>
    </location>
</feature>
<feature type="compositionally biased region" description="Polar residues" evidence="13">
    <location>
        <begin position="902"/>
        <end position="914"/>
    </location>
</feature>
<dbReference type="EMBL" id="NCVQ01000002">
    <property type="protein sequence ID" value="PWZ43459.1"/>
    <property type="molecule type" value="Genomic_DNA"/>
</dbReference>
<feature type="compositionally biased region" description="Acidic residues" evidence="13">
    <location>
        <begin position="930"/>
        <end position="939"/>
    </location>
</feature>
<accession>A0A3L6G6E8</accession>
<dbReference type="EC" id="3.6.4.12" evidence="3"/>
<dbReference type="InterPro" id="IPR014001">
    <property type="entry name" value="Helicase_ATP-bd"/>
</dbReference>
<evidence type="ECO:0000256" key="8">
    <source>
        <dbReference type="ARBA" id="ARBA00022806"/>
    </source>
</evidence>
<keyword evidence="10" id="KW-0156">Chromatin regulator</keyword>
<evidence type="ECO:0000313" key="17">
    <source>
        <dbReference type="Proteomes" id="UP000251960"/>
    </source>
</evidence>
<evidence type="ECO:0000256" key="5">
    <source>
        <dbReference type="ARBA" id="ARBA00022604"/>
    </source>
</evidence>
<dbReference type="ExpressionAtlas" id="A0A3L6G6E8">
    <property type="expression patterns" value="baseline and differential"/>
</dbReference>
<evidence type="ECO:0000259" key="15">
    <source>
        <dbReference type="PROSITE" id="PS51194"/>
    </source>
</evidence>
<dbReference type="InterPro" id="IPR027417">
    <property type="entry name" value="P-loop_NTPase"/>
</dbReference>
<keyword evidence="6" id="KW-0547">Nucleotide-binding</keyword>
<dbReference type="FunFam" id="3.40.50.300:FF:000755">
    <property type="entry name" value="Probable ATP-dependent DNA helicase CHR12"/>
    <property type="match status" value="1"/>
</dbReference>
<comment type="similarity">
    <text evidence="2">Belongs to the helicase family.</text>
</comment>
<reference evidence="16 17" key="1">
    <citation type="journal article" date="2018" name="Nat. Genet.">
        <title>Extensive intraspecific gene order and gene structural variations between Mo17 and other maize genomes.</title>
        <authorList>
            <person name="Sun S."/>
            <person name="Zhou Y."/>
            <person name="Chen J."/>
            <person name="Shi J."/>
            <person name="Zhao H."/>
            <person name="Zhao H."/>
            <person name="Song W."/>
            <person name="Zhang M."/>
            <person name="Cui Y."/>
            <person name="Dong X."/>
            <person name="Liu H."/>
            <person name="Ma X."/>
            <person name="Jiao Y."/>
            <person name="Wang B."/>
            <person name="Wei X."/>
            <person name="Stein J.C."/>
            <person name="Glaubitz J.C."/>
            <person name="Lu F."/>
            <person name="Yu G."/>
            <person name="Liang C."/>
            <person name="Fengler K."/>
            <person name="Li B."/>
            <person name="Rafalski A."/>
            <person name="Schnable P.S."/>
            <person name="Ware D.H."/>
            <person name="Buckler E.S."/>
            <person name="Lai J."/>
        </authorList>
    </citation>
    <scope>NUCLEOTIDE SEQUENCE [LARGE SCALE GENOMIC DNA]</scope>
    <source>
        <strain evidence="17">cv. Missouri 17</strain>
        <tissue evidence="16">Seedling</tissue>
    </source>
</reference>
<dbReference type="SMART" id="SM00490">
    <property type="entry name" value="HELICc"/>
    <property type="match status" value="1"/>
</dbReference>
<dbReference type="GO" id="GO:0005524">
    <property type="term" value="F:ATP binding"/>
    <property type="evidence" value="ECO:0007669"/>
    <property type="project" value="UniProtKB-KW"/>
</dbReference>